<dbReference type="AlphaFoldDB" id="A0A022KVU5"/>
<dbReference type="STRING" id="1249481.D641_0105180"/>
<gene>
    <name evidence="2" type="ORF">D641_0105180</name>
</gene>
<protein>
    <recommendedName>
        <fullName evidence="4">Cell division protein FtsL</fullName>
    </recommendedName>
</protein>
<dbReference type="EMBL" id="AORC01000005">
    <property type="protein sequence ID" value="EYT50175.1"/>
    <property type="molecule type" value="Genomic_DNA"/>
</dbReference>
<dbReference type="HOGENOM" id="CLU_1641001_0_0_11"/>
<dbReference type="Proteomes" id="UP000019754">
    <property type="component" value="Unassembled WGS sequence"/>
</dbReference>
<keyword evidence="1" id="KW-0472">Membrane</keyword>
<dbReference type="OrthoDB" id="4792842at2"/>
<dbReference type="InterPro" id="IPR007060">
    <property type="entry name" value="FtsL/DivIC"/>
</dbReference>
<evidence type="ECO:0000256" key="1">
    <source>
        <dbReference type="SAM" id="Phobius"/>
    </source>
</evidence>
<sequence length="172" mass="18350">MASTSAVRSVAVRPLRNPRPASWPTPRLTVLAAPKAAGSAMPFTLLCTAIVVATLAALLYLNIQMSDTSYEINRLQIQSQRLTEEQQSLAATNERLGTPQELERQARELGMVPVSDPAYIDLDTRTVLSGTVGAEAAAPAVQLAEVPAEQAVPPAQIYDQPQVYHGMGNEGA</sequence>
<proteinExistence type="predicted"/>
<keyword evidence="3" id="KW-1185">Reference proteome</keyword>
<keyword evidence="1" id="KW-0812">Transmembrane</keyword>
<accession>A0A022KVU5</accession>
<evidence type="ECO:0008006" key="4">
    <source>
        <dbReference type="Google" id="ProtNLM"/>
    </source>
</evidence>
<keyword evidence="1" id="KW-1133">Transmembrane helix</keyword>
<comment type="caution">
    <text evidence="2">The sequence shown here is derived from an EMBL/GenBank/DDBJ whole genome shotgun (WGS) entry which is preliminary data.</text>
</comment>
<evidence type="ECO:0000313" key="3">
    <source>
        <dbReference type="Proteomes" id="UP000019754"/>
    </source>
</evidence>
<evidence type="ECO:0000313" key="2">
    <source>
        <dbReference type="EMBL" id="EYT50175.1"/>
    </source>
</evidence>
<reference evidence="2 3" key="1">
    <citation type="journal article" date="2013" name="Genome Announc.">
        <title>Draft genome sequence of an Actinobacterium, Brachybacterium muris strain UCD-AY4.</title>
        <authorList>
            <person name="Lo J.R."/>
            <person name="Lang J.M."/>
            <person name="Darling A.E."/>
            <person name="Eisen J.A."/>
            <person name="Coil D.A."/>
        </authorList>
    </citation>
    <scope>NUCLEOTIDE SEQUENCE [LARGE SCALE GENOMIC DNA]</scope>
    <source>
        <strain evidence="2 3">UCD-AY4</strain>
    </source>
</reference>
<dbReference type="Pfam" id="PF04977">
    <property type="entry name" value="DivIC"/>
    <property type="match status" value="1"/>
</dbReference>
<organism evidence="2 3">
    <name type="scientific">Brachybacterium muris UCD-AY4</name>
    <dbReference type="NCBI Taxonomy" id="1249481"/>
    <lineage>
        <taxon>Bacteria</taxon>
        <taxon>Bacillati</taxon>
        <taxon>Actinomycetota</taxon>
        <taxon>Actinomycetes</taxon>
        <taxon>Micrococcales</taxon>
        <taxon>Dermabacteraceae</taxon>
        <taxon>Brachybacterium</taxon>
    </lineage>
</organism>
<feature type="transmembrane region" description="Helical" evidence="1">
    <location>
        <begin position="40"/>
        <end position="61"/>
    </location>
</feature>
<name>A0A022KVU5_9MICO</name>
<dbReference type="RefSeq" id="WP_031306959.1">
    <property type="nucleotide sequence ID" value="NZ_AORC01000005.1"/>
</dbReference>